<dbReference type="InterPro" id="IPR039430">
    <property type="entry name" value="Thymidylate_kin-like_dom"/>
</dbReference>
<accession>A0A1H0L9E8</accession>
<dbReference type="Pfam" id="PF02223">
    <property type="entry name" value="Thymidylate_kin"/>
    <property type="match status" value="1"/>
</dbReference>
<dbReference type="InterPro" id="IPR021246">
    <property type="entry name" value="DUF2797"/>
</dbReference>
<dbReference type="EMBL" id="FNJB01000004">
    <property type="protein sequence ID" value="SDO64702.1"/>
    <property type="molecule type" value="Genomic_DNA"/>
</dbReference>
<dbReference type="SUPFAM" id="SSF52540">
    <property type="entry name" value="P-loop containing nucleoside triphosphate hydrolases"/>
    <property type="match status" value="1"/>
</dbReference>
<dbReference type="AlphaFoldDB" id="A0A1H0L9E8"/>
<keyword evidence="4" id="KW-1185">Reference proteome</keyword>
<feature type="domain" description="Thymidylate kinase-like" evidence="2">
    <location>
        <begin position="20"/>
        <end position="169"/>
    </location>
</feature>
<keyword evidence="3" id="KW-0418">Kinase</keyword>
<reference evidence="4" key="1">
    <citation type="submission" date="2016-10" db="EMBL/GenBank/DDBJ databases">
        <authorList>
            <person name="Varghese N."/>
            <person name="Submissions S."/>
        </authorList>
    </citation>
    <scope>NUCLEOTIDE SEQUENCE [LARGE SCALE GENOMIC DNA]</scope>
    <source>
        <strain evidence="4">IBRC-M 10655</strain>
    </source>
</reference>
<dbReference type="RefSeq" id="WP_228769796.1">
    <property type="nucleotide sequence ID" value="NZ_FNDV01000009.1"/>
</dbReference>
<dbReference type="Proteomes" id="UP000199651">
    <property type="component" value="Unassembled WGS sequence"/>
</dbReference>
<dbReference type="STRING" id="504798.SAMN05421871_109241"/>
<proteinExistence type="predicted"/>
<evidence type="ECO:0000313" key="3">
    <source>
        <dbReference type="EMBL" id="SDO64702.1"/>
    </source>
</evidence>
<dbReference type="GO" id="GO:0016301">
    <property type="term" value="F:kinase activity"/>
    <property type="evidence" value="ECO:0007669"/>
    <property type="project" value="UniProtKB-KW"/>
</dbReference>
<evidence type="ECO:0000259" key="2">
    <source>
        <dbReference type="Pfam" id="PF02223"/>
    </source>
</evidence>
<dbReference type="Pfam" id="PF10977">
    <property type="entry name" value="DUF2797"/>
    <property type="match status" value="1"/>
</dbReference>
<evidence type="ECO:0000256" key="1">
    <source>
        <dbReference type="SAM" id="MobiDB-lite"/>
    </source>
</evidence>
<organism evidence="3 4">
    <name type="scientific">Actinokineospora alba</name>
    <dbReference type="NCBI Taxonomy" id="504798"/>
    <lineage>
        <taxon>Bacteria</taxon>
        <taxon>Bacillati</taxon>
        <taxon>Actinomycetota</taxon>
        <taxon>Actinomycetes</taxon>
        <taxon>Pseudonocardiales</taxon>
        <taxon>Pseudonocardiaceae</taxon>
        <taxon>Actinokineospora</taxon>
    </lineage>
</organism>
<evidence type="ECO:0000313" key="4">
    <source>
        <dbReference type="Proteomes" id="UP000199651"/>
    </source>
</evidence>
<feature type="region of interest" description="Disordered" evidence="1">
    <location>
        <begin position="215"/>
        <end position="246"/>
    </location>
</feature>
<dbReference type="InterPro" id="IPR027417">
    <property type="entry name" value="P-loop_NTPase"/>
</dbReference>
<gene>
    <name evidence="3" type="ORF">SAMN05192558_10456</name>
</gene>
<keyword evidence="3" id="KW-0808">Transferase</keyword>
<dbReference type="Gene3D" id="3.40.50.300">
    <property type="entry name" value="P-loop containing nucleotide triphosphate hydrolases"/>
    <property type="match status" value="1"/>
</dbReference>
<protein>
    <submittedName>
        <fullName evidence="3">Thymidylate kinase</fullName>
    </submittedName>
</protein>
<name>A0A1H0L9E8_9PSEU</name>
<sequence length="548" mass="59903">MTNAAPLFNPARGREITVVGIDGAGKSTLATRLHQALNDAGQKAVLIGKHSTDVPMDPELSAYVDQLNALVYRRDARVAQACGDHYWLLALAAWYTLQDKIVIQPALAAGTHVVLDNAHHKILARYAINPDVSTSLAEQVFAHLTEPDLVFFLRIDARAALARKGEFSSLETGHSGGDDEDFIRYQDLVLAKLQEHEQRGGWLSMNVTHIDRDAVYKPQPQPSPTASSSPSDPPDSPRGLHQMPVTRPTDGEYVCHGVTWATGDPRLLLAPLPDGSLVYTEIMHQQLGFAIGTGRWCTGRYQFVDTVRVEAVACLDRAPAGQSGQCARCFRQDEFRFAHQFHQDGRAPEALRRYMEKPHLLYLATFADGATKVGTAAEPRKRSRLDEQGALFATYLAESPDGRAVRHLEDALTRTLHVPQTVRATTKLKALANLTDLTAASATHDHHVTRAADALAVMDTSAMLEKWTPPAEGDRMRVTDGVRVLYPHDLREGEHGFTIVSCVGTQVLAILPGDDQVGYVLDLGALKGRRITVGPFTSPTAAVQSSLF</sequence>